<protein>
    <recommendedName>
        <fullName evidence="3">Aminotransferase class I/classII large domain-containing protein</fullName>
    </recommendedName>
</protein>
<feature type="domain" description="Aminotransferase class I/classII large" evidence="3">
    <location>
        <begin position="48"/>
        <end position="396"/>
    </location>
</feature>
<dbReference type="GO" id="GO:0016740">
    <property type="term" value="F:transferase activity"/>
    <property type="evidence" value="ECO:0007669"/>
    <property type="project" value="UniProtKB-KW"/>
</dbReference>
<accession>A0A1F6C1R9</accession>
<gene>
    <name evidence="4" type="ORF">A3G50_02165</name>
</gene>
<reference evidence="4 5" key="1">
    <citation type="journal article" date="2016" name="Nat. Commun.">
        <title>Thousands of microbial genomes shed light on interconnected biogeochemical processes in an aquifer system.</title>
        <authorList>
            <person name="Anantharaman K."/>
            <person name="Brown C.T."/>
            <person name="Hug L.A."/>
            <person name="Sharon I."/>
            <person name="Castelle C.J."/>
            <person name="Probst A.J."/>
            <person name="Thomas B.C."/>
            <person name="Singh A."/>
            <person name="Wilkins M.J."/>
            <person name="Karaoz U."/>
            <person name="Brodie E.L."/>
            <person name="Williams K.H."/>
            <person name="Hubbard S.S."/>
            <person name="Banfield J.F."/>
        </authorList>
    </citation>
    <scope>NUCLEOTIDE SEQUENCE [LARGE SCALE GENOMIC DNA]</scope>
</reference>
<comment type="caution">
    <text evidence="4">The sequence shown here is derived from an EMBL/GenBank/DDBJ whole genome shotgun (WGS) entry which is preliminary data.</text>
</comment>
<evidence type="ECO:0000256" key="2">
    <source>
        <dbReference type="ARBA" id="ARBA00022679"/>
    </source>
</evidence>
<dbReference type="InterPro" id="IPR004839">
    <property type="entry name" value="Aminotransferase_I/II_large"/>
</dbReference>
<evidence type="ECO:0000259" key="3">
    <source>
        <dbReference type="Pfam" id="PF00155"/>
    </source>
</evidence>
<dbReference type="CDD" id="cd06454">
    <property type="entry name" value="KBL_like"/>
    <property type="match status" value="1"/>
</dbReference>
<dbReference type="Pfam" id="PF00155">
    <property type="entry name" value="Aminotran_1_2"/>
    <property type="match status" value="1"/>
</dbReference>
<evidence type="ECO:0000256" key="1">
    <source>
        <dbReference type="ARBA" id="ARBA00001933"/>
    </source>
</evidence>
<organism evidence="4 5">
    <name type="scientific">Candidatus Jorgensenbacteria bacterium RIFCSPLOWO2_12_FULL_42_11</name>
    <dbReference type="NCBI Taxonomy" id="1798473"/>
    <lineage>
        <taxon>Bacteria</taxon>
        <taxon>Candidatus Joergenseniibacteriota</taxon>
    </lineage>
</organism>
<dbReference type="Proteomes" id="UP000176633">
    <property type="component" value="Unassembled WGS sequence"/>
</dbReference>
<name>A0A1F6C1R9_9BACT</name>
<evidence type="ECO:0000313" key="4">
    <source>
        <dbReference type="EMBL" id="OGG43100.1"/>
    </source>
</evidence>
<dbReference type="InterPro" id="IPR015421">
    <property type="entry name" value="PyrdxlP-dep_Trfase_major"/>
</dbReference>
<dbReference type="InterPro" id="IPR015422">
    <property type="entry name" value="PyrdxlP-dep_Trfase_small"/>
</dbReference>
<dbReference type="AlphaFoldDB" id="A0A1F6C1R9"/>
<dbReference type="PANTHER" id="PTHR13693">
    <property type="entry name" value="CLASS II AMINOTRANSFERASE/8-AMINO-7-OXONONANOATE SYNTHASE"/>
    <property type="match status" value="1"/>
</dbReference>
<dbReference type="GO" id="GO:0030170">
    <property type="term" value="F:pyridoxal phosphate binding"/>
    <property type="evidence" value="ECO:0007669"/>
    <property type="project" value="InterPro"/>
</dbReference>
<comment type="cofactor">
    <cofactor evidence="1">
        <name>pyridoxal 5'-phosphate</name>
        <dbReference type="ChEBI" id="CHEBI:597326"/>
    </cofactor>
</comment>
<dbReference type="Gene3D" id="3.90.1150.10">
    <property type="entry name" value="Aspartate Aminotransferase, domain 1"/>
    <property type="match status" value="1"/>
</dbReference>
<dbReference type="InterPro" id="IPR050087">
    <property type="entry name" value="AON_synthase_class-II"/>
</dbReference>
<dbReference type="EMBL" id="MFKM01000026">
    <property type="protein sequence ID" value="OGG43100.1"/>
    <property type="molecule type" value="Genomic_DNA"/>
</dbReference>
<dbReference type="Gene3D" id="3.40.640.10">
    <property type="entry name" value="Type I PLP-dependent aspartate aminotransferase-like (Major domain)"/>
    <property type="match status" value="1"/>
</dbReference>
<dbReference type="PANTHER" id="PTHR13693:SF3">
    <property type="entry name" value="LD36009P"/>
    <property type="match status" value="1"/>
</dbReference>
<dbReference type="InterPro" id="IPR015424">
    <property type="entry name" value="PyrdxlP-dep_Trfase"/>
</dbReference>
<evidence type="ECO:0000313" key="5">
    <source>
        <dbReference type="Proteomes" id="UP000176633"/>
    </source>
</evidence>
<dbReference type="SUPFAM" id="SSF53383">
    <property type="entry name" value="PLP-dependent transferases"/>
    <property type="match status" value="1"/>
</dbReference>
<sequence length="408" mass="44808">MGKETGFDKGTNYFKTYLDFIRKEDLYPAIYTIDGPSSSPEIIINGKKYLTFSSNNYLGLAGDYRIKQAVIKGIEKYGVGSGSTRLLSGTLDVQVEFEKKLAQFLDCEDSITFSSGFLANVGVIRMLADPFPYFTLFNEKPGIIISDALNHASIIDGVRLASAERTVYKHSDMGELERILKASRQKRKLILTDGVFSMDGDLAKLKEIAELAKIYNALIMVDDAHGTGILGAKGAGTAHHLGVAKNIDLAMGSFTKAFGSIGGFVVANKSITDYLRITARSYIFSDPIIPAIVVGLIEALKIVENGDHLRQQVLTNAEYLRSNLKKLGFTVLGQESTIVPLFIGSEEKAIKFYSALVDNNILAPCIRRPAVPEGKERIRFSLMATHTREQVDILLNVSSDIGKKFNLI</sequence>
<proteinExistence type="predicted"/>
<dbReference type="STRING" id="1798473.A3G50_02165"/>
<keyword evidence="2" id="KW-0808">Transferase</keyword>